<dbReference type="AlphaFoldDB" id="A0AA43TTC0"/>
<gene>
    <name evidence="2" type="ORF">OHK93_004250</name>
</gene>
<protein>
    <submittedName>
        <fullName evidence="2">Uncharacterized protein</fullName>
    </submittedName>
</protein>
<name>A0AA43TTC0_9LECA</name>
<sequence>MNTSLGTRIFIETTPMALEHHSLARLESRLEILQQELTTESLESAWSNDNKAEQELRQKHKLVSQDAREISKMRDANRRLHESLAGNDKAQSQSIHQRLANFMPFSDNGRTSIPVVQSTPPTLSSIAPFHANVQQSFLDRSDLENVLISQDIEILDSRRALVAAMGVLVDPISQKVTKQTSSHRSPLPNNELQSWFAQSGTDRPLETIGKTIERYGMVSSLRDQCWALCREKFGQLVDNAPDQSGIGMKRPENDVQYMRLTLQSPLRLEFRWQILIEDDGNVRSEVTPSLALPDAWANHDRNDDLSRLEEVFTSLLGQQGITQAIITLTRILISRGQQGASSDID</sequence>
<dbReference type="Proteomes" id="UP001161017">
    <property type="component" value="Unassembled WGS sequence"/>
</dbReference>
<keyword evidence="1" id="KW-0175">Coiled coil</keyword>
<proteinExistence type="predicted"/>
<evidence type="ECO:0000313" key="2">
    <source>
        <dbReference type="EMBL" id="MDI1486060.1"/>
    </source>
</evidence>
<comment type="caution">
    <text evidence="2">The sequence shown here is derived from an EMBL/GenBank/DDBJ whole genome shotgun (WGS) entry which is preliminary data.</text>
</comment>
<dbReference type="EMBL" id="JAPUFD010000002">
    <property type="protein sequence ID" value="MDI1486060.1"/>
    <property type="molecule type" value="Genomic_DNA"/>
</dbReference>
<organism evidence="2 3">
    <name type="scientific">Ramalina farinacea</name>
    <dbReference type="NCBI Taxonomy" id="258253"/>
    <lineage>
        <taxon>Eukaryota</taxon>
        <taxon>Fungi</taxon>
        <taxon>Dikarya</taxon>
        <taxon>Ascomycota</taxon>
        <taxon>Pezizomycotina</taxon>
        <taxon>Lecanoromycetes</taxon>
        <taxon>OSLEUM clade</taxon>
        <taxon>Lecanoromycetidae</taxon>
        <taxon>Lecanorales</taxon>
        <taxon>Lecanorineae</taxon>
        <taxon>Ramalinaceae</taxon>
        <taxon>Ramalina</taxon>
    </lineage>
</organism>
<keyword evidence="3" id="KW-1185">Reference proteome</keyword>
<evidence type="ECO:0000313" key="3">
    <source>
        <dbReference type="Proteomes" id="UP001161017"/>
    </source>
</evidence>
<accession>A0AA43TTC0</accession>
<reference evidence="2" key="1">
    <citation type="journal article" date="2023" name="Genome Biol. Evol.">
        <title>First Whole Genome Sequence and Flow Cytometry Genome Size Data for the Lichen-Forming Fungus Ramalina farinacea (Ascomycota).</title>
        <authorList>
            <person name="Llewellyn T."/>
            <person name="Mian S."/>
            <person name="Hill R."/>
            <person name="Leitch I.J."/>
            <person name="Gaya E."/>
        </authorList>
    </citation>
    <scope>NUCLEOTIDE SEQUENCE</scope>
    <source>
        <strain evidence="2">LIQ254RAFAR</strain>
    </source>
</reference>
<feature type="coiled-coil region" evidence="1">
    <location>
        <begin position="16"/>
        <end position="43"/>
    </location>
</feature>
<evidence type="ECO:0000256" key="1">
    <source>
        <dbReference type="SAM" id="Coils"/>
    </source>
</evidence>